<evidence type="ECO:0000313" key="2">
    <source>
        <dbReference type="Proteomes" id="UP000218934"/>
    </source>
</evidence>
<dbReference type="Proteomes" id="UP000218934">
    <property type="component" value="Unassembled WGS sequence"/>
</dbReference>
<name>A0A2A4FWR9_9SPHN</name>
<sequence>MIAPIMTSDSDELSARAHVIRLLARPPERKGYPVSPANRLAWARATELERRRMLKDCGWL</sequence>
<accession>A0A2A4FWR9</accession>
<proteinExistence type="predicted"/>
<dbReference type="KEGG" id="rdi:CMV14_06615"/>
<reference evidence="1 2" key="1">
    <citation type="submission" date="2017-09" db="EMBL/GenBank/DDBJ databases">
        <title>The Catabolism of 3,6-Dichlorosalicylic acid is Initiated by the Cytochrome P450 Monooxygenase DsmABC in Rhizorhabdus dicambivorans Ndbn-20.</title>
        <authorList>
            <person name="Na L."/>
        </authorList>
    </citation>
    <scope>NUCLEOTIDE SEQUENCE [LARGE SCALE GENOMIC DNA]</scope>
    <source>
        <strain evidence="1 2">Ndbn-20m</strain>
    </source>
</reference>
<comment type="caution">
    <text evidence="1">The sequence shown here is derived from an EMBL/GenBank/DDBJ whole genome shotgun (WGS) entry which is preliminary data.</text>
</comment>
<organism evidence="1 2">
    <name type="scientific">Rhizorhabdus dicambivorans</name>
    <dbReference type="NCBI Taxonomy" id="1850238"/>
    <lineage>
        <taxon>Bacteria</taxon>
        <taxon>Pseudomonadati</taxon>
        <taxon>Pseudomonadota</taxon>
        <taxon>Alphaproteobacteria</taxon>
        <taxon>Sphingomonadales</taxon>
        <taxon>Sphingomonadaceae</taxon>
        <taxon>Rhizorhabdus</taxon>
    </lineage>
</organism>
<gene>
    <name evidence="1" type="ORF">COO09_09465</name>
</gene>
<keyword evidence="2" id="KW-1185">Reference proteome</keyword>
<evidence type="ECO:0000313" key="1">
    <source>
        <dbReference type="EMBL" id="PCE42625.1"/>
    </source>
</evidence>
<dbReference type="EMBL" id="NWUF01000007">
    <property type="protein sequence ID" value="PCE42625.1"/>
    <property type="molecule type" value="Genomic_DNA"/>
</dbReference>
<dbReference type="AlphaFoldDB" id="A0A2A4FWR9"/>
<protein>
    <submittedName>
        <fullName evidence="1">Uncharacterized protein</fullName>
    </submittedName>
</protein>